<evidence type="ECO:0000256" key="1">
    <source>
        <dbReference type="SAM" id="MobiDB-lite"/>
    </source>
</evidence>
<evidence type="ECO:0000256" key="2">
    <source>
        <dbReference type="SAM" id="Phobius"/>
    </source>
</evidence>
<proteinExistence type="predicted"/>
<gene>
    <name evidence="3" type="ORF">ACTIVE_5524</name>
</gene>
<protein>
    <submittedName>
        <fullName evidence="3">Uncharacterized protein</fullName>
    </submittedName>
</protein>
<feature type="region of interest" description="Disordered" evidence="1">
    <location>
        <begin position="1"/>
        <end position="22"/>
    </location>
</feature>
<keyword evidence="2" id="KW-0472">Membrane</keyword>
<sequence>MLRLRRKQAPPEGSPPRGELPTRLPQRWALIVAISASVSGGAALAGGPLAAVLTGLVVAKTLDSLIE</sequence>
<feature type="transmembrane region" description="Helical" evidence="2">
    <location>
        <begin position="28"/>
        <end position="59"/>
    </location>
</feature>
<evidence type="ECO:0000313" key="4">
    <source>
        <dbReference type="Proteomes" id="UP000501240"/>
    </source>
</evidence>
<accession>A0A7D3ZMI0</accession>
<keyword evidence="4" id="KW-1185">Reference proteome</keyword>
<keyword evidence="2" id="KW-1133">Transmembrane helix</keyword>
<dbReference type="EMBL" id="CP053892">
    <property type="protein sequence ID" value="QKG23881.1"/>
    <property type="molecule type" value="Genomic_DNA"/>
</dbReference>
<reference evidence="3 4" key="1">
    <citation type="submission" date="2020-05" db="EMBL/GenBank/DDBJ databases">
        <title>Actinomadura verrucosospora NRRL-B18236 (PFL_A860) Genome sequencing and assembly.</title>
        <authorList>
            <person name="Samborskyy M."/>
        </authorList>
    </citation>
    <scope>NUCLEOTIDE SEQUENCE [LARGE SCALE GENOMIC DNA]</scope>
    <source>
        <strain evidence="3 4">NRRL:B18236</strain>
    </source>
</reference>
<keyword evidence="2" id="KW-0812">Transmembrane</keyword>
<organism evidence="3 4">
    <name type="scientific">Actinomadura verrucosospora</name>
    <dbReference type="NCBI Taxonomy" id="46165"/>
    <lineage>
        <taxon>Bacteria</taxon>
        <taxon>Bacillati</taxon>
        <taxon>Actinomycetota</taxon>
        <taxon>Actinomycetes</taxon>
        <taxon>Streptosporangiales</taxon>
        <taxon>Thermomonosporaceae</taxon>
        <taxon>Actinomadura</taxon>
    </lineage>
</organism>
<dbReference type="AlphaFoldDB" id="A0A7D3ZMI0"/>
<name>A0A7D3ZMI0_ACTVE</name>
<dbReference type="Proteomes" id="UP000501240">
    <property type="component" value="Chromosome"/>
</dbReference>
<evidence type="ECO:0000313" key="3">
    <source>
        <dbReference type="EMBL" id="QKG23881.1"/>
    </source>
</evidence>